<feature type="domain" description="Sialate O-acetylesterase" evidence="2">
    <location>
        <begin position="87"/>
        <end position="192"/>
    </location>
</feature>
<dbReference type="STRING" id="396268.IV45_GL000543"/>
<evidence type="ECO:0000256" key="1">
    <source>
        <dbReference type="ARBA" id="ARBA00022801"/>
    </source>
</evidence>
<dbReference type="Proteomes" id="UP000050934">
    <property type="component" value="Unassembled WGS sequence"/>
</dbReference>
<gene>
    <name evidence="3" type="ORF">IV45_GL000543</name>
</gene>
<dbReference type="Pfam" id="PF03629">
    <property type="entry name" value="SASA"/>
    <property type="match status" value="2"/>
</dbReference>
<dbReference type="PANTHER" id="PTHR22901">
    <property type="entry name" value="SIALATE O-ACETYLESTERASE"/>
    <property type="match status" value="1"/>
</dbReference>
<proteinExistence type="predicted"/>
<name>A0A0R2IAF6_9LACO</name>
<organism evidence="3 4">
    <name type="scientific">Limosilactobacillus secaliphilus</name>
    <dbReference type="NCBI Taxonomy" id="396268"/>
    <lineage>
        <taxon>Bacteria</taxon>
        <taxon>Bacillati</taxon>
        <taxon>Bacillota</taxon>
        <taxon>Bacilli</taxon>
        <taxon>Lactobacillales</taxon>
        <taxon>Lactobacillaceae</taxon>
        <taxon>Limosilactobacillus</taxon>
    </lineage>
</organism>
<feature type="domain" description="Sialate O-acetylesterase" evidence="2">
    <location>
        <begin position="401"/>
        <end position="498"/>
    </location>
</feature>
<evidence type="ECO:0000313" key="3">
    <source>
        <dbReference type="EMBL" id="KRN58916.1"/>
    </source>
</evidence>
<sequence length="630" mass="71159">MSNSIKLSPLFSDGVVLQREVAVKLWGKVNPGDSVHAEIDNNEVESFANDQGKFSLLLPKHSAGGPFTLTVKSDDSQVTIHDVYYGDVWLLAGQSNMQLPITRLAQRYPDEMKKAKDKLIHYFKIPEQYQFTGPADELDGGNWDVATGKNIAPMSGVGYFFAQLMRQDEQVPIGLVQSAVGGTPVRCWLSEDDLRQLKELPVDFDALKDDDLVKQFTDESAHYQEQYDADRDHIDLGLKNDWVHAKVDDSWRPVKIGQPIAKHLLTSGIVWFKGKIDVPAKLVGKAGMMRLGTVIDGDETYVNGEKVGEIGYQYPPRNYELKKLPAKLEITVRLKIDQKVGGWRKDKAHVIEVGNDVINLDDGQWFMKRGCSMPSRKQWFFPQYLPVGLYNGEIHPIRNYHFKGILWYQGESDSHDPINYGRVFVQLIQSWRRLFNRPKMPFLFVQLPNCGIEPNHDWAAVRGQQVQGMMLDHTAMVVALGAGEDNDLHPLNKKAIAKQLMKLTKRMQKYPDGCASGPIALRAANDNGQIVVDFQTFDRGLKAEPGHSFELETDGQRYILNDYQVLDDTIVINLPRRARVGPESQISYAWSNTPTVFVTDKDGSAAVPFKLAVRPWYHVSSAFTHVFSKM</sequence>
<evidence type="ECO:0000313" key="4">
    <source>
        <dbReference type="Proteomes" id="UP000050934"/>
    </source>
</evidence>
<dbReference type="SUPFAM" id="SSF49785">
    <property type="entry name" value="Galactose-binding domain-like"/>
    <property type="match status" value="1"/>
</dbReference>
<evidence type="ECO:0000259" key="2">
    <source>
        <dbReference type="Pfam" id="PF03629"/>
    </source>
</evidence>
<dbReference type="EMBL" id="JQBW01000009">
    <property type="protein sequence ID" value="KRN58916.1"/>
    <property type="molecule type" value="Genomic_DNA"/>
</dbReference>
<dbReference type="RefSeq" id="WP_057741197.1">
    <property type="nucleotide sequence ID" value="NZ_JQBW01000009.1"/>
</dbReference>
<keyword evidence="4" id="KW-1185">Reference proteome</keyword>
<dbReference type="Gene3D" id="3.40.50.1110">
    <property type="entry name" value="SGNH hydrolase"/>
    <property type="match status" value="2"/>
</dbReference>
<dbReference type="OrthoDB" id="9795554at2"/>
<dbReference type="InterPro" id="IPR005181">
    <property type="entry name" value="SASA"/>
</dbReference>
<dbReference type="AlphaFoldDB" id="A0A0R2IAF6"/>
<dbReference type="InterPro" id="IPR036514">
    <property type="entry name" value="SGNH_hydro_sf"/>
</dbReference>
<reference evidence="3 4" key="1">
    <citation type="journal article" date="2015" name="Genome Announc.">
        <title>Expanding the biotechnology potential of lactobacilli through comparative genomics of 213 strains and associated genera.</title>
        <authorList>
            <person name="Sun Z."/>
            <person name="Harris H.M."/>
            <person name="McCann A."/>
            <person name="Guo C."/>
            <person name="Argimon S."/>
            <person name="Zhang W."/>
            <person name="Yang X."/>
            <person name="Jeffery I.B."/>
            <person name="Cooney J.C."/>
            <person name="Kagawa T.F."/>
            <person name="Liu W."/>
            <person name="Song Y."/>
            <person name="Salvetti E."/>
            <person name="Wrobel A."/>
            <person name="Rasinkangas P."/>
            <person name="Parkhill J."/>
            <person name="Rea M.C."/>
            <person name="O'Sullivan O."/>
            <person name="Ritari J."/>
            <person name="Douillard F.P."/>
            <person name="Paul Ross R."/>
            <person name="Yang R."/>
            <person name="Briner A.E."/>
            <person name="Felis G.E."/>
            <person name="de Vos W.M."/>
            <person name="Barrangou R."/>
            <person name="Klaenhammer T.R."/>
            <person name="Caufield P.W."/>
            <person name="Cui Y."/>
            <person name="Zhang H."/>
            <person name="O'Toole P.W."/>
        </authorList>
    </citation>
    <scope>NUCLEOTIDE SEQUENCE [LARGE SCALE GENOMIC DNA]</scope>
    <source>
        <strain evidence="3 4">DSM 17896</strain>
    </source>
</reference>
<dbReference type="InterPro" id="IPR008979">
    <property type="entry name" value="Galactose-bd-like_sf"/>
</dbReference>
<comment type="caution">
    <text evidence="3">The sequence shown here is derived from an EMBL/GenBank/DDBJ whole genome shotgun (WGS) entry which is preliminary data.</text>
</comment>
<dbReference type="GO" id="GO:0001681">
    <property type="term" value="F:sialate O-acetylesterase activity"/>
    <property type="evidence" value="ECO:0007669"/>
    <property type="project" value="InterPro"/>
</dbReference>
<dbReference type="PANTHER" id="PTHR22901:SF0">
    <property type="entry name" value="SIALATE O-ACETYLESTERASE"/>
    <property type="match status" value="1"/>
</dbReference>
<dbReference type="SUPFAM" id="SSF52266">
    <property type="entry name" value="SGNH hydrolase"/>
    <property type="match status" value="1"/>
</dbReference>
<protein>
    <submittedName>
        <fullName evidence="3">Sialic acid-specific 9-O-acetylesterase</fullName>
    </submittedName>
</protein>
<dbReference type="InterPro" id="IPR039329">
    <property type="entry name" value="SIAE"/>
</dbReference>
<dbReference type="PATRIC" id="fig|396268.3.peg.550"/>
<accession>A0A0R2IAF6</accession>
<dbReference type="GO" id="GO:0005975">
    <property type="term" value="P:carbohydrate metabolic process"/>
    <property type="evidence" value="ECO:0007669"/>
    <property type="project" value="TreeGrafter"/>
</dbReference>
<keyword evidence="1" id="KW-0378">Hydrolase</keyword>